<reference evidence="2" key="1">
    <citation type="submission" date="2023-08" db="EMBL/GenBank/DDBJ databases">
        <title>Black Yeasts Isolated from many extreme environments.</title>
        <authorList>
            <person name="Coleine C."/>
            <person name="Stajich J.E."/>
            <person name="Selbmann L."/>
        </authorList>
    </citation>
    <scope>NUCLEOTIDE SEQUENCE</scope>
    <source>
        <strain evidence="2">CCFEE 5401</strain>
    </source>
</reference>
<dbReference type="Proteomes" id="UP001310890">
    <property type="component" value="Unassembled WGS sequence"/>
</dbReference>
<dbReference type="InterPro" id="IPR011330">
    <property type="entry name" value="Glyco_hydro/deAcase_b/a-brl"/>
</dbReference>
<dbReference type="GO" id="GO:0005975">
    <property type="term" value="P:carbohydrate metabolic process"/>
    <property type="evidence" value="ECO:0007669"/>
    <property type="project" value="InterPro"/>
</dbReference>
<accession>A0AAN7T993</accession>
<dbReference type="EMBL" id="JAVRRL010000120">
    <property type="protein sequence ID" value="KAK5107456.1"/>
    <property type="molecule type" value="Genomic_DNA"/>
</dbReference>
<gene>
    <name evidence="2" type="ORF">LTR62_001254</name>
</gene>
<dbReference type="PROSITE" id="PS51677">
    <property type="entry name" value="NODB"/>
    <property type="match status" value="1"/>
</dbReference>
<dbReference type="PANTHER" id="PTHR43123:SF1">
    <property type="entry name" value="POLYSACCHARIDE DEACETYLASE-RELATED"/>
    <property type="match status" value="1"/>
</dbReference>
<evidence type="ECO:0000259" key="1">
    <source>
        <dbReference type="PROSITE" id="PS51677"/>
    </source>
</evidence>
<dbReference type="AlphaFoldDB" id="A0AAN7T993"/>
<sequence>MDRDLQGYGPKPPHPHWPNNAKIAVSFVINYEEGAEYTLLNGDSHSETYLSEIVGGQPRHGARNPNIESEYEYGSRAGIWRLLRVFEKSDVNGTVYGVGKALQVNPRVAEVCGNMGWEVASHGWRWIDYADVPEVEEREHIVQCIELSLEQTGRAPTGWYIGRLSARSQALVYEIYKERGLELVWMADSYADDLPYYQPLPRKQGAMGEGEQQALLILPYSLDCNDFKYLMPHNWSSPDDFYNYLVAAFDELYAEGVGGSPKMMSIGLHARISGRPGRMGAVRRFVEYVAKHEGAWVATREEIARHWLRVHPYRTDG</sequence>
<evidence type="ECO:0000313" key="3">
    <source>
        <dbReference type="Proteomes" id="UP001310890"/>
    </source>
</evidence>
<dbReference type="InterPro" id="IPR002509">
    <property type="entry name" value="NODB_dom"/>
</dbReference>
<dbReference type="GO" id="GO:0016810">
    <property type="term" value="F:hydrolase activity, acting on carbon-nitrogen (but not peptide) bonds"/>
    <property type="evidence" value="ECO:0007669"/>
    <property type="project" value="InterPro"/>
</dbReference>
<feature type="domain" description="NodB homology" evidence="1">
    <location>
        <begin position="65"/>
        <end position="298"/>
    </location>
</feature>
<organism evidence="2 3">
    <name type="scientific">Meristemomyces frigidus</name>
    <dbReference type="NCBI Taxonomy" id="1508187"/>
    <lineage>
        <taxon>Eukaryota</taxon>
        <taxon>Fungi</taxon>
        <taxon>Dikarya</taxon>
        <taxon>Ascomycota</taxon>
        <taxon>Pezizomycotina</taxon>
        <taxon>Dothideomycetes</taxon>
        <taxon>Dothideomycetidae</taxon>
        <taxon>Mycosphaerellales</taxon>
        <taxon>Teratosphaeriaceae</taxon>
        <taxon>Meristemomyces</taxon>
    </lineage>
</organism>
<dbReference type="SUPFAM" id="SSF88713">
    <property type="entry name" value="Glycoside hydrolase/deacetylase"/>
    <property type="match status" value="1"/>
</dbReference>
<dbReference type="PANTHER" id="PTHR43123">
    <property type="entry name" value="POLYSACCHARIDE DEACETYLASE-RELATED"/>
    <property type="match status" value="1"/>
</dbReference>
<comment type="caution">
    <text evidence="2">The sequence shown here is derived from an EMBL/GenBank/DDBJ whole genome shotgun (WGS) entry which is preliminary data.</text>
</comment>
<evidence type="ECO:0000313" key="2">
    <source>
        <dbReference type="EMBL" id="KAK5107456.1"/>
    </source>
</evidence>
<proteinExistence type="predicted"/>
<protein>
    <recommendedName>
        <fullName evidence="1">NodB homology domain-containing protein</fullName>
    </recommendedName>
</protein>
<dbReference type="Pfam" id="PF01522">
    <property type="entry name" value="Polysacc_deac_1"/>
    <property type="match status" value="1"/>
</dbReference>
<name>A0AAN7T993_9PEZI</name>
<dbReference type="Gene3D" id="3.20.20.370">
    <property type="entry name" value="Glycoside hydrolase/deacetylase"/>
    <property type="match status" value="1"/>
</dbReference>